<feature type="domain" description="TIR" evidence="1">
    <location>
        <begin position="60"/>
        <end position="214"/>
    </location>
</feature>
<gene>
    <name evidence="2" type="ORF">WKW79_36065</name>
</gene>
<evidence type="ECO:0000313" key="2">
    <source>
        <dbReference type="EMBL" id="MEJ8860006.1"/>
    </source>
</evidence>
<dbReference type="InterPro" id="IPR000157">
    <property type="entry name" value="TIR_dom"/>
</dbReference>
<dbReference type="Pfam" id="PF13676">
    <property type="entry name" value="TIR_2"/>
    <property type="match status" value="1"/>
</dbReference>
<dbReference type="Proteomes" id="UP001367030">
    <property type="component" value="Unassembled WGS sequence"/>
</dbReference>
<name>A0ABU8XJF9_9BURK</name>
<dbReference type="PROSITE" id="PS50104">
    <property type="entry name" value="TIR"/>
    <property type="match status" value="1"/>
</dbReference>
<organism evidence="2 3">
    <name type="scientific">Variovorax robiniae</name>
    <dbReference type="NCBI Taxonomy" id="1836199"/>
    <lineage>
        <taxon>Bacteria</taxon>
        <taxon>Pseudomonadati</taxon>
        <taxon>Pseudomonadota</taxon>
        <taxon>Betaproteobacteria</taxon>
        <taxon>Burkholderiales</taxon>
        <taxon>Comamonadaceae</taxon>
        <taxon>Variovorax</taxon>
    </lineage>
</organism>
<protein>
    <submittedName>
        <fullName evidence="2">Toll/interleukin-1 receptor domain-containing protein</fullName>
    </submittedName>
</protein>
<reference evidence="2 3" key="1">
    <citation type="submission" date="2024-03" db="EMBL/GenBank/DDBJ databases">
        <title>Novel species of the genus Variovorax.</title>
        <authorList>
            <person name="Liu Q."/>
            <person name="Xin Y.-H."/>
        </authorList>
    </citation>
    <scope>NUCLEOTIDE SEQUENCE [LARGE SCALE GENOMIC DNA]</scope>
    <source>
        <strain evidence="2 3">KACC 18901</strain>
    </source>
</reference>
<accession>A0ABU8XJF9</accession>
<keyword evidence="2" id="KW-0675">Receptor</keyword>
<dbReference type="Gene3D" id="3.40.50.10140">
    <property type="entry name" value="Toll/interleukin-1 receptor homology (TIR) domain"/>
    <property type="match status" value="1"/>
</dbReference>
<comment type="caution">
    <text evidence="2">The sequence shown here is derived from an EMBL/GenBank/DDBJ whole genome shotgun (WGS) entry which is preliminary data.</text>
</comment>
<sequence length="365" mass="40734">MGVSAAKQAANTQRIGLLIKRNPTDRFGRASDWHRKYDPIIRPSATMSAVSNTAKTINEASMHLFISWSGPRSKALAEFLRDLLPNVLQNLKVWMSEHDIEAGARWSTTLSERLAGSDAGIACVTSENQHSPWLLFEAGALSKSLESGRLIPLLLDIGPSQITYPLAQFQLLQCDRPGLEKLIFSLNSMTTEPIEPQRLGRQIEKWWPDIQAAIASTNSIPVAVSSVPSRSTQDMLGEVLQEVRELAKTRASLPSGSDRIWVDTRPLIGSDGRMIAIQDLNDLTVSAFLDEIWTELSQMQDIPPYTYGTKWMLYKDTTALSDLGKSYIESRGRKKDNRNIRRFSIQAGDMLEVREARAQGSEHVQ</sequence>
<evidence type="ECO:0000259" key="1">
    <source>
        <dbReference type="PROSITE" id="PS50104"/>
    </source>
</evidence>
<dbReference type="EMBL" id="JBBKZS010000050">
    <property type="protein sequence ID" value="MEJ8860006.1"/>
    <property type="molecule type" value="Genomic_DNA"/>
</dbReference>
<dbReference type="InterPro" id="IPR035897">
    <property type="entry name" value="Toll_tir_struct_dom_sf"/>
</dbReference>
<dbReference type="RefSeq" id="WP_340340038.1">
    <property type="nucleotide sequence ID" value="NZ_JBBKZS010000050.1"/>
</dbReference>
<proteinExistence type="predicted"/>
<dbReference type="SUPFAM" id="SSF52200">
    <property type="entry name" value="Toll/Interleukin receptor TIR domain"/>
    <property type="match status" value="1"/>
</dbReference>
<keyword evidence="3" id="KW-1185">Reference proteome</keyword>
<evidence type="ECO:0000313" key="3">
    <source>
        <dbReference type="Proteomes" id="UP001367030"/>
    </source>
</evidence>